<sequence>MKKPLTYFLIALILGIVAYNSVYIKKLDDVKKEQTKATFDAKTYANDFFNSKLETVSSTAAADFLNNIKADVKGYSEENGNKLGISTDYYFIIDGNASVVEIEDEYILVTLDDDHQKMKIATDFIFGNAIREGTQMAHIGDYQNTMDYNNISVESNNIVRETILPPFIQKVKKSDSLYFKGAVRLNTKKPKFEDLRVIPLVLKIKK</sequence>
<name>A0A316DZ76_9FLAO</name>
<dbReference type="Proteomes" id="UP000245667">
    <property type="component" value="Unassembled WGS sequence"/>
</dbReference>
<keyword evidence="5" id="KW-1185">Reference proteome</keyword>
<protein>
    <submittedName>
        <fullName evidence="2">DUF2291 family protein</fullName>
    </submittedName>
    <submittedName>
        <fullName evidence="3">Putative lipoprotein DUF2291</fullName>
    </submittedName>
</protein>
<dbReference type="Pfam" id="PF10054">
    <property type="entry name" value="DUF2291"/>
    <property type="match status" value="1"/>
</dbReference>
<reference evidence="2 5" key="2">
    <citation type="submission" date="2020-07" db="EMBL/GenBank/DDBJ databases">
        <title>The draft genome sequence of Maribacter polysiphoniae KCTC 22021.</title>
        <authorList>
            <person name="Mu L."/>
        </authorList>
    </citation>
    <scope>NUCLEOTIDE SEQUENCE [LARGE SCALE GENOMIC DNA]</scope>
    <source>
        <strain evidence="2 5">KCTC 22021</strain>
    </source>
</reference>
<evidence type="ECO:0000313" key="2">
    <source>
        <dbReference type="EMBL" id="MBD1261385.1"/>
    </source>
</evidence>
<dbReference type="Gene3D" id="1.10.10.1260">
    <property type="entry name" value="Envelope glycoprotein gp160, DUF2291, helical domain"/>
    <property type="match status" value="1"/>
</dbReference>
<dbReference type="EMBL" id="JACWLN010000005">
    <property type="protein sequence ID" value="MBD1261385.1"/>
    <property type="molecule type" value="Genomic_DNA"/>
</dbReference>
<keyword evidence="1" id="KW-0472">Membrane</keyword>
<dbReference type="SUPFAM" id="SSF141318">
    <property type="entry name" value="TM0957-like"/>
    <property type="match status" value="1"/>
</dbReference>
<dbReference type="RefSeq" id="WP_109651374.1">
    <property type="nucleotide sequence ID" value="NZ_CAJQNU010000014.1"/>
</dbReference>
<evidence type="ECO:0000313" key="4">
    <source>
        <dbReference type="Proteomes" id="UP000245667"/>
    </source>
</evidence>
<evidence type="ECO:0000313" key="5">
    <source>
        <dbReference type="Proteomes" id="UP000651837"/>
    </source>
</evidence>
<reference evidence="3 4" key="1">
    <citation type="submission" date="2018-05" db="EMBL/GenBank/DDBJ databases">
        <title>Genomic Encyclopedia of Archaeal and Bacterial Type Strains, Phase II (KMG-II): from individual species to whole genera.</title>
        <authorList>
            <person name="Goeker M."/>
        </authorList>
    </citation>
    <scope>NUCLEOTIDE SEQUENCE [LARGE SCALE GENOMIC DNA]</scope>
    <source>
        <strain evidence="3 4">DSM 23514</strain>
    </source>
</reference>
<accession>A0A316DZ76</accession>
<dbReference type="InterPro" id="IPR036215">
    <property type="entry name" value="TM0957-like_sf"/>
</dbReference>
<dbReference type="EMBL" id="QGGQ01000006">
    <property type="protein sequence ID" value="PWK22718.1"/>
    <property type="molecule type" value="Genomic_DNA"/>
</dbReference>
<evidence type="ECO:0000256" key="1">
    <source>
        <dbReference type="SAM" id="Phobius"/>
    </source>
</evidence>
<keyword evidence="1" id="KW-0812">Transmembrane</keyword>
<keyword evidence="1" id="KW-1133">Transmembrane helix</keyword>
<dbReference type="OrthoDB" id="1425705at2"/>
<dbReference type="Gene3D" id="2.40.50.420">
    <property type="entry name" value="Envelope glycoprotein gp160, DUF2291, alpha/beta domain"/>
    <property type="match status" value="1"/>
</dbReference>
<keyword evidence="3" id="KW-0449">Lipoprotein</keyword>
<dbReference type="InterPro" id="IPR014582">
    <property type="entry name" value="UCP033535_lipo"/>
</dbReference>
<proteinExistence type="predicted"/>
<organism evidence="3 4">
    <name type="scientific">Maribacter polysiphoniae</name>
    <dbReference type="NCBI Taxonomy" id="429344"/>
    <lineage>
        <taxon>Bacteria</taxon>
        <taxon>Pseudomonadati</taxon>
        <taxon>Bacteroidota</taxon>
        <taxon>Flavobacteriia</taxon>
        <taxon>Flavobacteriales</taxon>
        <taxon>Flavobacteriaceae</taxon>
        <taxon>Maribacter</taxon>
    </lineage>
</organism>
<evidence type="ECO:0000313" key="3">
    <source>
        <dbReference type="EMBL" id="PWK22718.1"/>
    </source>
</evidence>
<dbReference type="AlphaFoldDB" id="A0A316DZ76"/>
<gene>
    <name evidence="2" type="ORF">HZY62_12340</name>
    <name evidence="3" type="ORF">LX92_02654</name>
</gene>
<comment type="caution">
    <text evidence="3">The sequence shown here is derived from an EMBL/GenBank/DDBJ whole genome shotgun (WGS) entry which is preliminary data.</text>
</comment>
<feature type="transmembrane region" description="Helical" evidence="1">
    <location>
        <begin position="6"/>
        <end position="24"/>
    </location>
</feature>
<dbReference type="Proteomes" id="UP000651837">
    <property type="component" value="Unassembled WGS sequence"/>
</dbReference>